<keyword evidence="4 8" id="KW-0812">Transmembrane</keyword>
<evidence type="ECO:0000256" key="2">
    <source>
        <dbReference type="ARBA" id="ARBA00008974"/>
    </source>
</evidence>
<evidence type="ECO:0008006" key="11">
    <source>
        <dbReference type="Google" id="ProtNLM"/>
    </source>
</evidence>
<dbReference type="GO" id="GO:0005886">
    <property type="term" value="C:plasma membrane"/>
    <property type="evidence" value="ECO:0007669"/>
    <property type="project" value="TreeGrafter"/>
</dbReference>
<feature type="transmembrane region" description="Helical" evidence="8">
    <location>
        <begin position="178"/>
        <end position="198"/>
    </location>
</feature>
<evidence type="ECO:0000256" key="4">
    <source>
        <dbReference type="ARBA" id="ARBA00022692"/>
    </source>
</evidence>
<dbReference type="PIRSF" id="PIRSF002744">
    <property type="entry name" value="Pur-cyt_permease"/>
    <property type="match status" value="1"/>
</dbReference>
<feature type="transmembrane region" description="Helical" evidence="8">
    <location>
        <begin position="332"/>
        <end position="354"/>
    </location>
</feature>
<keyword evidence="10" id="KW-1185">Reference proteome</keyword>
<comment type="subcellular location">
    <subcellularLocation>
        <location evidence="1">Membrane</location>
        <topology evidence="1">Multi-pass membrane protein</topology>
    </subcellularLocation>
</comment>
<feature type="transmembrane region" description="Helical" evidence="8">
    <location>
        <begin position="210"/>
        <end position="236"/>
    </location>
</feature>
<evidence type="ECO:0000256" key="6">
    <source>
        <dbReference type="ARBA" id="ARBA00023136"/>
    </source>
</evidence>
<evidence type="ECO:0000256" key="1">
    <source>
        <dbReference type="ARBA" id="ARBA00004141"/>
    </source>
</evidence>
<feature type="transmembrane region" description="Helical" evidence="8">
    <location>
        <begin position="110"/>
        <end position="129"/>
    </location>
</feature>
<dbReference type="Proteomes" id="UP000182658">
    <property type="component" value="Unassembled WGS sequence"/>
</dbReference>
<feature type="transmembrane region" description="Helical" evidence="8">
    <location>
        <begin position="413"/>
        <end position="432"/>
    </location>
</feature>
<dbReference type="GO" id="GO:0022857">
    <property type="term" value="F:transmembrane transporter activity"/>
    <property type="evidence" value="ECO:0007669"/>
    <property type="project" value="InterPro"/>
</dbReference>
<dbReference type="Gene3D" id="1.10.4160.10">
    <property type="entry name" value="Hydantoin permease"/>
    <property type="match status" value="1"/>
</dbReference>
<feature type="transmembrane region" description="Helical" evidence="8">
    <location>
        <begin position="301"/>
        <end position="320"/>
    </location>
</feature>
<evidence type="ECO:0000256" key="7">
    <source>
        <dbReference type="PIRNR" id="PIRNR002744"/>
    </source>
</evidence>
<dbReference type="OrthoDB" id="2116389at2759"/>
<feature type="transmembrane region" description="Helical" evidence="8">
    <location>
        <begin position="256"/>
        <end position="281"/>
    </location>
</feature>
<proteinExistence type="inferred from homology"/>
<evidence type="ECO:0000313" key="10">
    <source>
        <dbReference type="Proteomes" id="UP000182658"/>
    </source>
</evidence>
<dbReference type="InParanoid" id="A0A1J7J8I8"/>
<dbReference type="PANTHER" id="PTHR31806">
    <property type="entry name" value="PURINE-CYTOSINE PERMEASE FCY2-RELATED"/>
    <property type="match status" value="1"/>
</dbReference>
<feature type="transmembrane region" description="Helical" evidence="8">
    <location>
        <begin position="69"/>
        <end position="90"/>
    </location>
</feature>
<dbReference type="InterPro" id="IPR001248">
    <property type="entry name" value="Pur-cyt_permease"/>
</dbReference>
<dbReference type="AlphaFoldDB" id="A0A1J7J8I8"/>
<dbReference type="InterPro" id="IPR026030">
    <property type="entry name" value="Pur-cyt_permease_Fcy2/21/22"/>
</dbReference>
<gene>
    <name evidence="9" type="ORF">CONLIGDRAFT_583813</name>
</gene>
<dbReference type="EMBL" id="KV875102">
    <property type="protein sequence ID" value="OIW25484.1"/>
    <property type="molecule type" value="Genomic_DNA"/>
</dbReference>
<protein>
    <recommendedName>
        <fullName evidence="11">Purine-cytosine permease</fullName>
    </recommendedName>
</protein>
<reference evidence="9 10" key="1">
    <citation type="submission" date="2016-10" db="EMBL/GenBank/DDBJ databases">
        <title>Draft genome sequence of Coniochaeta ligniaria NRRL30616, a lignocellulolytic fungus for bioabatement of inhibitors in plant biomass hydrolysates.</title>
        <authorList>
            <consortium name="DOE Joint Genome Institute"/>
            <person name="Jimenez D.J."/>
            <person name="Hector R.E."/>
            <person name="Riley R."/>
            <person name="Sun H."/>
            <person name="Grigoriev I.V."/>
            <person name="Van Elsas J.D."/>
            <person name="Nichols N.N."/>
        </authorList>
    </citation>
    <scope>NUCLEOTIDE SEQUENCE [LARGE SCALE GENOMIC DNA]</scope>
    <source>
        <strain evidence="9 10">NRRL 30616</strain>
    </source>
</reference>
<feature type="transmembrane region" description="Helical" evidence="8">
    <location>
        <begin position="138"/>
        <end position="158"/>
    </location>
</feature>
<evidence type="ECO:0000313" key="9">
    <source>
        <dbReference type="EMBL" id="OIW25484.1"/>
    </source>
</evidence>
<name>A0A1J7J8I8_9PEZI</name>
<comment type="similarity">
    <text evidence="2 7">Belongs to the purine-cytosine permease (2.A.39) family.</text>
</comment>
<keyword evidence="3 7" id="KW-0813">Transport</keyword>
<dbReference type="STRING" id="1408157.A0A1J7J8I8"/>
<dbReference type="Pfam" id="PF02133">
    <property type="entry name" value="Transp_cyt_pur"/>
    <property type="match status" value="1"/>
</dbReference>
<feature type="transmembrane region" description="Helical" evidence="8">
    <location>
        <begin position="375"/>
        <end position="393"/>
    </location>
</feature>
<sequence length="439" mass="47951">MITIWMSSNGVVGSLPTGLLGPVVFGLSLKSSIIICVCLNMLGALLPAFSSTFGPKYGFRQMVLSRYSFGYYGTKWITFLEFATNIGWSVVTGLVGAELMVALTNDKLPIIPSIIIICLIALIVSTFGYRMVHGFSRYIWIANFLILIIFATIGSLHFDPTWPSQGTGLAQAGSTLSFMGVIFGSACGYTPVTSDYYCKYPANTPLWKPALLTWTGIVVAGILFNSMGAALGSAIMSDAALNDAYNSEGFGHAVTLVFAPLGGFGKFCLAIWWLGSSANLIGNTYSNSIALQVFGFGFEKIPRFILAIISTIIYAVIAIAGRERLIDIFENFLSILGYWVCAYFVIIFEEHFLFRFRHGGYDRDVWNTPKLLPRGIAAMLSFWIGIMGAFMGMSQTWFVGPLSAKFGPYGGDLGAVLCSCFIAITYPVLRIAERKHFKI</sequence>
<evidence type="ECO:0000256" key="3">
    <source>
        <dbReference type="ARBA" id="ARBA00022448"/>
    </source>
</evidence>
<evidence type="ECO:0000256" key="5">
    <source>
        <dbReference type="ARBA" id="ARBA00022989"/>
    </source>
</evidence>
<dbReference type="GO" id="GO:0000329">
    <property type="term" value="C:fungal-type vacuole membrane"/>
    <property type="evidence" value="ECO:0007669"/>
    <property type="project" value="TreeGrafter"/>
</dbReference>
<evidence type="ECO:0000256" key="8">
    <source>
        <dbReference type="SAM" id="Phobius"/>
    </source>
</evidence>
<dbReference type="PANTHER" id="PTHR31806:SF1">
    <property type="entry name" value="PURINE-CYTOSINE PERMEASE FCY2-RELATED"/>
    <property type="match status" value="1"/>
</dbReference>
<organism evidence="9 10">
    <name type="scientific">Coniochaeta ligniaria NRRL 30616</name>
    <dbReference type="NCBI Taxonomy" id="1408157"/>
    <lineage>
        <taxon>Eukaryota</taxon>
        <taxon>Fungi</taxon>
        <taxon>Dikarya</taxon>
        <taxon>Ascomycota</taxon>
        <taxon>Pezizomycotina</taxon>
        <taxon>Sordariomycetes</taxon>
        <taxon>Sordariomycetidae</taxon>
        <taxon>Coniochaetales</taxon>
        <taxon>Coniochaetaceae</taxon>
        <taxon>Coniochaeta</taxon>
    </lineage>
</organism>
<accession>A0A1J7J8I8</accession>
<feature type="transmembrane region" description="Helical" evidence="8">
    <location>
        <begin position="20"/>
        <end position="49"/>
    </location>
</feature>
<keyword evidence="5 8" id="KW-1133">Transmembrane helix</keyword>
<keyword evidence="6 7" id="KW-0472">Membrane</keyword>